<organism evidence="1 2">
    <name type="scientific">Candidatus Enterousia avistercoris</name>
    <dbReference type="NCBI Taxonomy" id="2840788"/>
    <lineage>
        <taxon>Bacteria</taxon>
        <taxon>Pseudomonadati</taxon>
        <taxon>Pseudomonadota</taxon>
        <taxon>Alphaproteobacteria</taxon>
        <taxon>Candidatus Enterousia</taxon>
    </lineage>
</organism>
<evidence type="ECO:0000313" key="2">
    <source>
        <dbReference type="Proteomes" id="UP000823630"/>
    </source>
</evidence>
<protein>
    <submittedName>
        <fullName evidence="1">Uncharacterized protein</fullName>
    </submittedName>
</protein>
<reference evidence="1" key="2">
    <citation type="journal article" date="2021" name="PeerJ">
        <title>Extensive microbial diversity within the chicken gut microbiome revealed by metagenomics and culture.</title>
        <authorList>
            <person name="Gilroy R."/>
            <person name="Ravi A."/>
            <person name="Getino M."/>
            <person name="Pursley I."/>
            <person name="Horton D.L."/>
            <person name="Alikhan N.F."/>
            <person name="Baker D."/>
            <person name="Gharbi K."/>
            <person name="Hall N."/>
            <person name="Watson M."/>
            <person name="Adriaenssens E.M."/>
            <person name="Foster-Nyarko E."/>
            <person name="Jarju S."/>
            <person name="Secka A."/>
            <person name="Antonio M."/>
            <person name="Oren A."/>
            <person name="Chaudhuri R.R."/>
            <person name="La Ragione R."/>
            <person name="Hildebrand F."/>
            <person name="Pallen M.J."/>
        </authorList>
    </citation>
    <scope>NUCLEOTIDE SEQUENCE</scope>
    <source>
        <strain evidence="1">8207</strain>
    </source>
</reference>
<dbReference type="EMBL" id="JADINC010000026">
    <property type="protein sequence ID" value="MBO8425183.1"/>
    <property type="molecule type" value="Genomic_DNA"/>
</dbReference>
<reference evidence="1" key="1">
    <citation type="submission" date="2020-10" db="EMBL/GenBank/DDBJ databases">
        <authorList>
            <person name="Gilroy R."/>
        </authorList>
    </citation>
    <scope>NUCLEOTIDE SEQUENCE</scope>
    <source>
        <strain evidence="1">8207</strain>
    </source>
</reference>
<dbReference type="Proteomes" id="UP000823630">
    <property type="component" value="Unassembled WGS sequence"/>
</dbReference>
<proteinExistence type="predicted"/>
<dbReference type="AlphaFoldDB" id="A0A9D9GVE6"/>
<sequence length="173" mass="19632">MNDDFNKYMQIISGANLKKSQEKQLSDADRKKLSDAYFELFYNLTATNWVQGGNLGHAWYVAINQMKSYVATKSAKNPAGLYLRQLFAAHNARWGQLMMTSPHREDTVDASAEKRAEWKQRIAQKINAALKTLNTITAEYELKKQNPQLFNMAAQNIAMQIQLRARQNGGMGA</sequence>
<accession>A0A9D9GVE6</accession>
<gene>
    <name evidence="1" type="ORF">IAC69_01745</name>
</gene>
<evidence type="ECO:0000313" key="1">
    <source>
        <dbReference type="EMBL" id="MBO8425183.1"/>
    </source>
</evidence>
<name>A0A9D9GVE6_9PROT</name>
<comment type="caution">
    <text evidence="1">The sequence shown here is derived from an EMBL/GenBank/DDBJ whole genome shotgun (WGS) entry which is preliminary data.</text>
</comment>